<protein>
    <submittedName>
        <fullName evidence="3">Uncharacterized protein</fullName>
    </submittedName>
</protein>
<sequence>MGVVFGDAPGSWFWGANVQPHEARIVNAEGTLSSPTPDITDRYETRDLTINSLY</sequence>
<name>A0A481TWT5_HHV2</name>
<accession>A0A481TWT5</accession>
<evidence type="ECO:0000313" key="1">
    <source>
        <dbReference type="EMBL" id="QBH82747.1"/>
    </source>
</evidence>
<reference evidence="3" key="1">
    <citation type="submission" date="2018-08" db="EMBL/GenBank/DDBJ databases">
        <title>HSV2 whole genome sequences from clinical isolates.</title>
        <authorList>
            <person name="Roychoudhury P."/>
            <person name="Greninger A.L."/>
            <person name="Jerome K.R."/>
            <person name="Johnston C."/>
            <person name="Wald A."/>
            <person name="Xie H."/>
        </authorList>
    </citation>
    <scope>NUCLEOTIDE SEQUENCE</scope>
    <source>
        <strain evidence="1">2000-9815</strain>
        <strain evidence="3">2008-483</strain>
        <strain evidence="2">2010-8179</strain>
    </source>
</reference>
<evidence type="ECO:0000313" key="3">
    <source>
        <dbReference type="EMBL" id="QBH85101.1"/>
    </source>
</evidence>
<dbReference type="EMBL" id="MH790634">
    <property type="protein sequence ID" value="QBH82747.1"/>
    <property type="molecule type" value="Genomic_DNA"/>
</dbReference>
<dbReference type="EMBL" id="MH790635">
    <property type="protein sequence ID" value="QBH82886.1"/>
    <property type="molecule type" value="Genomic_DNA"/>
</dbReference>
<dbReference type="EMBL" id="MH790660">
    <property type="protein sequence ID" value="QBH85101.1"/>
    <property type="molecule type" value="Genomic_DNA"/>
</dbReference>
<organism evidence="3">
    <name type="scientific">Human herpesvirus 2</name>
    <name type="common">HHV-2</name>
    <name type="synonym">Human herpes simplex virus 2</name>
    <dbReference type="NCBI Taxonomy" id="10310"/>
    <lineage>
        <taxon>Viruses</taxon>
        <taxon>Duplodnaviria</taxon>
        <taxon>Heunggongvirae</taxon>
        <taxon>Peploviricota</taxon>
        <taxon>Herviviricetes</taxon>
        <taxon>Herpesvirales</taxon>
        <taxon>Orthoherpesviridae</taxon>
        <taxon>Alphaherpesvirinae</taxon>
        <taxon>Simplexvirus</taxon>
        <taxon>Simplexvirus humanalpha2</taxon>
    </lineage>
</organism>
<proteinExistence type="predicted"/>
<organismHost>
    <name type="scientific">Homo sapiens</name>
    <name type="common">Human</name>
    <dbReference type="NCBI Taxonomy" id="9606"/>
</organismHost>
<evidence type="ECO:0000313" key="2">
    <source>
        <dbReference type="EMBL" id="QBH82886.1"/>
    </source>
</evidence>